<evidence type="ECO:0000313" key="1">
    <source>
        <dbReference type="EMBL" id="NER60827.1"/>
    </source>
</evidence>
<evidence type="ECO:0000313" key="2">
    <source>
        <dbReference type="EMBL" id="NER63366.1"/>
    </source>
</evidence>
<organism evidence="2 4">
    <name type="scientific">Pseudomonas brassicae</name>
    <dbReference type="NCBI Taxonomy" id="2708063"/>
    <lineage>
        <taxon>Bacteria</taxon>
        <taxon>Pseudomonadati</taxon>
        <taxon>Pseudomonadota</taxon>
        <taxon>Gammaproteobacteria</taxon>
        <taxon>Pseudomonadales</taxon>
        <taxon>Pseudomonadaceae</taxon>
        <taxon>Pseudomonas</taxon>
    </lineage>
</organism>
<dbReference type="EMBL" id="JAAHBV010000295">
    <property type="protein sequence ID" value="NER60827.1"/>
    <property type="molecule type" value="Genomic_DNA"/>
</dbReference>
<keyword evidence="4" id="KW-1185">Reference proteome</keyword>
<accession>A0A6M0D010</accession>
<gene>
    <name evidence="1" type="ORF">G3435_14230</name>
    <name evidence="2" type="ORF">G3436_05020</name>
</gene>
<name>A0A6B3NNF2_9PSED</name>
<comment type="caution">
    <text evidence="2">The sequence shown here is derived from an EMBL/GenBank/DDBJ whole genome shotgun (WGS) entry which is preliminary data.</text>
</comment>
<protein>
    <submittedName>
        <fullName evidence="2">Uncharacterized protein</fullName>
    </submittedName>
</protein>
<dbReference type="EMBL" id="JAAHBU010000052">
    <property type="protein sequence ID" value="NER63366.1"/>
    <property type="molecule type" value="Genomic_DNA"/>
</dbReference>
<accession>A0A6B3NNF2</accession>
<dbReference type="RefSeq" id="WP_163941998.1">
    <property type="nucleotide sequence ID" value="NZ_JAAHBU010000052.1"/>
</dbReference>
<proteinExistence type="predicted"/>
<dbReference type="Proteomes" id="UP000480410">
    <property type="component" value="Unassembled WGS sequence"/>
</dbReference>
<dbReference type="AlphaFoldDB" id="A0A6B3NNF2"/>
<evidence type="ECO:0000313" key="4">
    <source>
        <dbReference type="Proteomes" id="UP000482634"/>
    </source>
</evidence>
<sequence length="109" mass="12203">MTICLLSLDLSNTGMVQRATFQKVLKEDGWRVFSSASVIWEKSYKLVYDAAVEKRVKTVVEAAAGLAGIEAMSFVVQIGELEGWCCLLEKQHGIYHFTTLDSVHHLKRA</sequence>
<dbReference type="Proteomes" id="UP000482634">
    <property type="component" value="Unassembled WGS sequence"/>
</dbReference>
<reference evidence="3 4" key="1">
    <citation type="submission" date="2020-02" db="EMBL/GenBank/DDBJ databases">
        <title>Broccoli isolated Pseudomonas sp.</title>
        <authorList>
            <person name="Fujikawa T."/>
            <person name="Sawada H."/>
        </authorList>
    </citation>
    <scope>NUCLEOTIDE SEQUENCE [LARGE SCALE GENOMIC DNA]</scope>
    <source>
        <strain evidence="2 4">MAFF212427</strain>
        <strain evidence="1 3">MAFF212428</strain>
    </source>
</reference>
<evidence type="ECO:0000313" key="3">
    <source>
        <dbReference type="Proteomes" id="UP000480410"/>
    </source>
</evidence>